<dbReference type="SMART" id="SM00849">
    <property type="entry name" value="Lactamase_B"/>
    <property type="match status" value="1"/>
</dbReference>
<dbReference type="EMBL" id="SKFH01000017">
    <property type="protein sequence ID" value="TCZ70151.1"/>
    <property type="molecule type" value="Genomic_DNA"/>
</dbReference>
<protein>
    <submittedName>
        <fullName evidence="3">MBL fold metallo-hydrolase</fullName>
    </submittedName>
</protein>
<evidence type="ECO:0000256" key="1">
    <source>
        <dbReference type="ARBA" id="ARBA00005250"/>
    </source>
</evidence>
<dbReference type="SUPFAM" id="SSF56281">
    <property type="entry name" value="Metallo-hydrolase/oxidoreductase"/>
    <property type="match status" value="1"/>
</dbReference>
<dbReference type="OrthoDB" id="9769598at2"/>
<comment type="similarity">
    <text evidence="1">Belongs to the metallo-beta-lactamase superfamily. Class-B beta-lactamase family.</text>
</comment>
<name>A0A4R4E1X5_9BACT</name>
<dbReference type="GO" id="GO:0017001">
    <property type="term" value="P:antibiotic catabolic process"/>
    <property type="evidence" value="ECO:0007669"/>
    <property type="project" value="UniProtKB-ARBA"/>
</dbReference>
<feature type="domain" description="Metallo-beta-lactamase" evidence="2">
    <location>
        <begin position="79"/>
        <end position="256"/>
    </location>
</feature>
<dbReference type="AlphaFoldDB" id="A0A4R4E1X5"/>
<dbReference type="InterPro" id="IPR001279">
    <property type="entry name" value="Metallo-B-lactamas"/>
</dbReference>
<dbReference type="InterPro" id="IPR036866">
    <property type="entry name" value="RibonucZ/Hydroxyglut_hydro"/>
</dbReference>
<evidence type="ECO:0000259" key="2">
    <source>
        <dbReference type="SMART" id="SM00849"/>
    </source>
</evidence>
<dbReference type="Gene3D" id="3.60.15.10">
    <property type="entry name" value="Ribonuclease Z/Hydroxyacylglutathione hydrolase-like"/>
    <property type="match status" value="1"/>
</dbReference>
<sequence length="331" mass="36562">MGTVVFVCSLPLKIPPPTTNPKRQTTNLLPMNRKDFLRYTSLVAGGTLLFRNNVWASLLPRAGNLKLLRNSVGIYTERGGTIGFHAGKNGFTVIDTQFMDTAPNLIGELKKMAEEPFLQLLYTHHHGDHTGGGAAFKGLVQDVVAHKNAAAHHQSVSAAAKKPAEQLYATITFDEELKLKSEEAKLKGFYFGAGHTNGDAVYHFQDANIAHVGDLVFNRRHPFVDRAHGASMVHWAEALTRIVKKFDTDTLYVFGHSAEGYEVTGNSRDVLAFREYLVRVLEFARQEQKAGKNREEFVKNTTVPGVSEWKGDGLERSLGAAWDELTEAKGA</sequence>
<accession>A0A4R4E1X5</accession>
<evidence type="ECO:0000313" key="4">
    <source>
        <dbReference type="Proteomes" id="UP000295164"/>
    </source>
</evidence>
<dbReference type="Proteomes" id="UP000295164">
    <property type="component" value="Unassembled WGS sequence"/>
</dbReference>
<dbReference type="GO" id="GO:0016787">
    <property type="term" value="F:hydrolase activity"/>
    <property type="evidence" value="ECO:0007669"/>
    <property type="project" value="UniProtKB-KW"/>
</dbReference>
<reference evidence="3 4" key="1">
    <citation type="submission" date="2019-03" db="EMBL/GenBank/DDBJ databases">
        <authorList>
            <person name="Kim M.K.M."/>
        </authorList>
    </citation>
    <scope>NUCLEOTIDE SEQUENCE [LARGE SCALE GENOMIC DNA]</scope>
    <source>
        <strain evidence="3 4">17J68-15</strain>
    </source>
</reference>
<evidence type="ECO:0000313" key="3">
    <source>
        <dbReference type="EMBL" id="TCZ70151.1"/>
    </source>
</evidence>
<gene>
    <name evidence="3" type="ORF">E0486_11370</name>
</gene>
<proteinExistence type="inferred from homology"/>
<dbReference type="PANTHER" id="PTHR42951">
    <property type="entry name" value="METALLO-BETA-LACTAMASE DOMAIN-CONTAINING"/>
    <property type="match status" value="1"/>
</dbReference>
<dbReference type="PANTHER" id="PTHR42951:SF4">
    <property type="entry name" value="ACYL-COENZYME A THIOESTERASE MBLAC2"/>
    <property type="match status" value="1"/>
</dbReference>
<comment type="caution">
    <text evidence="3">The sequence shown here is derived from an EMBL/GenBank/DDBJ whole genome shotgun (WGS) entry which is preliminary data.</text>
</comment>
<keyword evidence="3" id="KW-0378">Hydrolase</keyword>
<dbReference type="InterPro" id="IPR050855">
    <property type="entry name" value="NDM-1-like"/>
</dbReference>
<dbReference type="Pfam" id="PF00753">
    <property type="entry name" value="Lactamase_B"/>
    <property type="match status" value="1"/>
</dbReference>
<keyword evidence="4" id="KW-1185">Reference proteome</keyword>
<organism evidence="3 4">
    <name type="scientific">Flaviaesturariibacter aridisoli</name>
    <dbReference type="NCBI Taxonomy" id="2545761"/>
    <lineage>
        <taxon>Bacteria</taxon>
        <taxon>Pseudomonadati</taxon>
        <taxon>Bacteroidota</taxon>
        <taxon>Chitinophagia</taxon>
        <taxon>Chitinophagales</taxon>
        <taxon>Chitinophagaceae</taxon>
        <taxon>Flaviaestuariibacter</taxon>
    </lineage>
</organism>